<dbReference type="InterPro" id="IPR001910">
    <property type="entry name" value="Inosine/uridine_hydrolase_dom"/>
</dbReference>
<comment type="caution">
    <text evidence="4">The sequence shown here is derived from an EMBL/GenBank/DDBJ whole genome shotgun (WGS) entry which is preliminary data.</text>
</comment>
<keyword evidence="2" id="KW-0472">Membrane</keyword>
<keyword evidence="2" id="KW-1133">Transmembrane helix</keyword>
<dbReference type="Pfam" id="PF01156">
    <property type="entry name" value="IU_nuc_hydro"/>
    <property type="match status" value="1"/>
</dbReference>
<evidence type="ECO:0000256" key="1">
    <source>
        <dbReference type="ARBA" id="ARBA00009176"/>
    </source>
</evidence>
<gene>
    <name evidence="4" type="ORF">FDP41_010541</name>
</gene>
<protein>
    <recommendedName>
        <fullName evidence="3">Inosine/uridine-preferring nucleoside hydrolase domain-containing protein</fullName>
    </recommendedName>
</protein>
<dbReference type="RefSeq" id="XP_044568189.1">
    <property type="nucleotide sequence ID" value="XM_044700851.1"/>
</dbReference>
<keyword evidence="5" id="KW-1185">Reference proteome</keyword>
<dbReference type="InterPro" id="IPR036452">
    <property type="entry name" value="Ribo_hydro-like"/>
</dbReference>
<feature type="transmembrane region" description="Helical" evidence="2">
    <location>
        <begin position="7"/>
        <end position="30"/>
    </location>
</feature>
<dbReference type="Proteomes" id="UP000444721">
    <property type="component" value="Unassembled WGS sequence"/>
</dbReference>
<evidence type="ECO:0000259" key="3">
    <source>
        <dbReference type="Pfam" id="PF01156"/>
    </source>
</evidence>
<dbReference type="GO" id="GO:0016799">
    <property type="term" value="F:hydrolase activity, hydrolyzing N-glycosyl compounds"/>
    <property type="evidence" value="ECO:0007669"/>
    <property type="project" value="InterPro"/>
</dbReference>
<name>A0A6A5C6U3_NAEFO</name>
<sequence>MKQHTQQLFLLVIGLSSIFILSIIGILINLKEVSIYQLSNTSPWIIHTDISVNHFISMALCIRQSKIGAIKSVVTTSSHLQLLNGDLGEELTFLKKLPDSTFEKQTCHISDLWKLYFNKRREYRPSRSNGFLNHTLLMKGIESTSNDVDMLLFSTRDALFTKRNLLQDFVENVLKNTSGIYNVNMTFLESTEMVLEESVNIFENQTNSESISMLILGPLTTLSRTLNEMTKTPDLFQKVKKIVIYGGTINSTLGEYNLGVDSVARRNVFDMSRNYLRGKIYLFPKDAVEKTPLTDPQLLRFSILFKDACERKLLNKIKEDPKFEKPFLYEVIHWWLHTFNETRSQLTNEYLPEEMIFNNEVVVSSVLWMDDQVISFNERHIEFDETIPGLFKILEQPSRKSYSVKMIQRVDWYKYFGLLVHRCAFF</sequence>
<evidence type="ECO:0000256" key="2">
    <source>
        <dbReference type="SAM" id="Phobius"/>
    </source>
</evidence>
<reference evidence="4 5" key="1">
    <citation type="journal article" date="2019" name="Sci. Rep.">
        <title>Nanopore sequencing improves the draft genome of the human pathogenic amoeba Naegleria fowleri.</title>
        <authorList>
            <person name="Liechti N."/>
            <person name="Schurch N."/>
            <person name="Bruggmann R."/>
            <person name="Wittwer M."/>
        </authorList>
    </citation>
    <scope>NUCLEOTIDE SEQUENCE [LARGE SCALE GENOMIC DNA]</scope>
    <source>
        <strain evidence="4 5">ATCC 30894</strain>
    </source>
</reference>
<proteinExistence type="inferred from homology"/>
<dbReference type="AlphaFoldDB" id="A0A6A5C6U3"/>
<comment type="similarity">
    <text evidence="1">Belongs to the IUNH family.</text>
</comment>
<feature type="domain" description="Inosine/uridine-preferring nucleoside hydrolase" evidence="3">
    <location>
        <begin position="201"/>
        <end position="335"/>
    </location>
</feature>
<organism evidence="4 5">
    <name type="scientific">Naegleria fowleri</name>
    <name type="common">Brain eating amoeba</name>
    <dbReference type="NCBI Taxonomy" id="5763"/>
    <lineage>
        <taxon>Eukaryota</taxon>
        <taxon>Discoba</taxon>
        <taxon>Heterolobosea</taxon>
        <taxon>Tetramitia</taxon>
        <taxon>Eutetramitia</taxon>
        <taxon>Vahlkampfiidae</taxon>
        <taxon>Naegleria</taxon>
    </lineage>
</organism>
<evidence type="ECO:0000313" key="4">
    <source>
        <dbReference type="EMBL" id="KAF0983476.1"/>
    </source>
</evidence>
<dbReference type="OrthoDB" id="10256316at2759"/>
<dbReference type="SUPFAM" id="SSF53590">
    <property type="entry name" value="Nucleoside hydrolase"/>
    <property type="match status" value="1"/>
</dbReference>
<accession>A0A6A5C6U3</accession>
<keyword evidence="2" id="KW-0812">Transmembrane</keyword>
<dbReference type="Gene3D" id="3.90.245.10">
    <property type="entry name" value="Ribonucleoside hydrolase-like"/>
    <property type="match status" value="1"/>
</dbReference>
<dbReference type="GeneID" id="68117756"/>
<dbReference type="VEuPathDB" id="AmoebaDB:FDP41_010541"/>
<dbReference type="VEuPathDB" id="AmoebaDB:NfTy_012900"/>
<evidence type="ECO:0000313" key="5">
    <source>
        <dbReference type="Proteomes" id="UP000444721"/>
    </source>
</evidence>
<dbReference type="OMA" id="FLESTEM"/>
<dbReference type="EMBL" id="VFQX01000006">
    <property type="protein sequence ID" value="KAF0983476.1"/>
    <property type="molecule type" value="Genomic_DNA"/>
</dbReference>
<dbReference type="VEuPathDB" id="AmoebaDB:NF0106990"/>